<dbReference type="SUPFAM" id="SSF52047">
    <property type="entry name" value="RNI-like"/>
    <property type="match status" value="1"/>
</dbReference>
<comment type="caution">
    <text evidence="1">The sequence shown here is derived from an EMBL/GenBank/DDBJ whole genome shotgun (WGS) entry which is preliminary data.</text>
</comment>
<dbReference type="AlphaFoldDB" id="A0A8H8CGU4"/>
<gene>
    <name evidence="1" type="ORF">JR316_009712</name>
</gene>
<reference evidence="1" key="1">
    <citation type="submission" date="2021-02" db="EMBL/GenBank/DDBJ databases">
        <title>Psilocybe cubensis genome.</title>
        <authorList>
            <person name="Mckernan K.J."/>
            <person name="Crawford S."/>
            <person name="Trippe A."/>
            <person name="Kane L.T."/>
            <person name="Mclaughlin S."/>
        </authorList>
    </citation>
    <scope>NUCLEOTIDE SEQUENCE [LARGE SCALE GENOMIC DNA]</scope>
    <source>
        <strain evidence="1">MGC-MH-2018</strain>
    </source>
</reference>
<dbReference type="EMBL" id="JAFIQS010000010">
    <property type="protein sequence ID" value="KAG5165018.1"/>
    <property type="molecule type" value="Genomic_DNA"/>
</dbReference>
<accession>A0A8H8CGU4</accession>
<sequence>MESANAPSPLLLLAPELILAIGDELNLAAAKQLRLACKSLADVLGHTVLRSLTLNVSRPTLERDISTLEGLASSAKAHSACHATKELRIRSLSPTYDPAFQQPVWRHEGGKWVEIQPTYDPAVKATAEKTLQRCLFDAIASLKELRRVEWTPFPQDNERTHRIVINALQSLPSLSQIWVSVPHLRVPMGLTLALSSMPHLREISTEGSAIEDVHESLALALAKNQSITSISISDTWRYGRAQPRVARSFHQLFKYYPADAPPLRLRDLGLSMCLVKFDADVLCHLKHLTSLRLTDIEDPYAIPPTPHLQGNPVTPVEDEDLFAVMQQRLKVGSAIDEIWRALRNADIRLESIVVDRVPLTLLQYLQSYSGLKKLTLTPGGYEEGAMSMSDVVAAQFFGEPGVTEDEEASPGPLSGHVQTLEDLHIAAMHEGGWCFGAHNVKTIAKCGKLRKLRIAVISADLTRGPGFIQEPEPRSSVEDSIKLLLDTVSANLPYLQDVHIDGTYPSPSSQMPEHSTRTGNPLRVHRNRVIKKMSRSIAEYHASEQMKLPRSVVGGFEGHKVDYVPMIMEESGSRSWRYVES</sequence>
<name>A0A8H8CGU4_PSICU</name>
<proteinExistence type="predicted"/>
<organism evidence="1">
    <name type="scientific">Psilocybe cubensis</name>
    <name type="common">Psychedelic mushroom</name>
    <name type="synonym">Stropharia cubensis</name>
    <dbReference type="NCBI Taxonomy" id="181762"/>
    <lineage>
        <taxon>Eukaryota</taxon>
        <taxon>Fungi</taxon>
        <taxon>Dikarya</taxon>
        <taxon>Basidiomycota</taxon>
        <taxon>Agaricomycotina</taxon>
        <taxon>Agaricomycetes</taxon>
        <taxon>Agaricomycetidae</taxon>
        <taxon>Agaricales</taxon>
        <taxon>Agaricineae</taxon>
        <taxon>Strophariaceae</taxon>
        <taxon>Psilocybe</taxon>
    </lineage>
</organism>
<evidence type="ECO:0000313" key="1">
    <source>
        <dbReference type="EMBL" id="KAG5165018.1"/>
    </source>
</evidence>
<dbReference type="Gene3D" id="3.80.10.10">
    <property type="entry name" value="Ribonuclease Inhibitor"/>
    <property type="match status" value="1"/>
</dbReference>
<dbReference type="OrthoDB" id="3541472at2759"/>
<dbReference type="InterPro" id="IPR032675">
    <property type="entry name" value="LRR_dom_sf"/>
</dbReference>
<protein>
    <submittedName>
        <fullName evidence="1">Uncharacterized protein</fullName>
    </submittedName>
</protein>